<dbReference type="KEGG" id="anf:AQPE_4785"/>
<sequence>MNISEIHRLNELEEENDRLKRMFADLSLENLILKGKLEKSK</sequence>
<evidence type="ECO:0000313" key="3">
    <source>
        <dbReference type="Proteomes" id="UP001193389"/>
    </source>
</evidence>
<reference evidence="2" key="1">
    <citation type="journal article" date="2020" name="Int. J. Syst. Evol. Microbiol.">
        <title>Aquipluma nitroreducens gen. nov. sp. nov., a novel facultatively anaerobic bacterium isolated from a freshwater lake.</title>
        <authorList>
            <person name="Watanabe M."/>
            <person name="Kojima H."/>
            <person name="Fukui M."/>
        </authorList>
    </citation>
    <scope>NUCLEOTIDE SEQUENCE</scope>
    <source>
        <strain evidence="2">MeG22</strain>
    </source>
</reference>
<dbReference type="AlphaFoldDB" id="A0A5K7SG78"/>
<feature type="coiled-coil region" evidence="1">
    <location>
        <begin position="2"/>
        <end position="29"/>
    </location>
</feature>
<evidence type="ECO:0000256" key="1">
    <source>
        <dbReference type="SAM" id="Coils"/>
    </source>
</evidence>
<accession>A0A5K7SG78</accession>
<keyword evidence="1" id="KW-0175">Coiled coil</keyword>
<evidence type="ECO:0008006" key="4">
    <source>
        <dbReference type="Google" id="ProtNLM"/>
    </source>
</evidence>
<organism evidence="2 3">
    <name type="scientific">Aquipluma nitroreducens</name>
    <dbReference type="NCBI Taxonomy" id="2010828"/>
    <lineage>
        <taxon>Bacteria</taxon>
        <taxon>Pseudomonadati</taxon>
        <taxon>Bacteroidota</taxon>
        <taxon>Bacteroidia</taxon>
        <taxon>Marinilabiliales</taxon>
        <taxon>Prolixibacteraceae</taxon>
        <taxon>Aquipluma</taxon>
    </lineage>
</organism>
<protein>
    <recommendedName>
        <fullName evidence="4">Mobile element protein</fullName>
    </recommendedName>
</protein>
<keyword evidence="3" id="KW-1185">Reference proteome</keyword>
<name>A0A5K7SG78_9BACT</name>
<proteinExistence type="predicted"/>
<dbReference type="EMBL" id="AP018694">
    <property type="protein sequence ID" value="BBE20591.1"/>
    <property type="molecule type" value="Genomic_DNA"/>
</dbReference>
<dbReference type="Proteomes" id="UP001193389">
    <property type="component" value="Chromosome"/>
</dbReference>
<gene>
    <name evidence="2" type="ORF">AQPE_4785</name>
</gene>
<evidence type="ECO:0000313" key="2">
    <source>
        <dbReference type="EMBL" id="BBE20591.1"/>
    </source>
</evidence>